<dbReference type="InterPro" id="IPR003018">
    <property type="entry name" value="GAF"/>
</dbReference>
<dbReference type="SMART" id="SM00065">
    <property type="entry name" value="GAF"/>
    <property type="match status" value="1"/>
</dbReference>
<gene>
    <name evidence="6" type="ORF">GCM10023171_34670</name>
</gene>
<dbReference type="InterPro" id="IPR029016">
    <property type="entry name" value="GAF-like_dom_sf"/>
</dbReference>
<proteinExistence type="predicted"/>
<keyword evidence="7" id="KW-1185">Reference proteome</keyword>
<dbReference type="Gene3D" id="1.10.10.10">
    <property type="entry name" value="Winged helix-like DNA-binding domain superfamily/Winged helix DNA-binding domain"/>
    <property type="match status" value="1"/>
</dbReference>
<keyword evidence="2" id="KW-0418">Kinase</keyword>
<name>A0ABP8PU65_9MICO</name>
<dbReference type="PIRSF" id="PIRSF036625">
    <property type="entry name" value="GAF_ANTAR"/>
    <property type="match status" value="1"/>
</dbReference>
<evidence type="ECO:0000259" key="5">
    <source>
        <dbReference type="PROSITE" id="PS50921"/>
    </source>
</evidence>
<comment type="caution">
    <text evidence="6">The sequence shown here is derived from an EMBL/GenBank/DDBJ whole genome shotgun (WGS) entry which is preliminary data.</text>
</comment>
<dbReference type="PROSITE" id="PS50921">
    <property type="entry name" value="ANTAR"/>
    <property type="match status" value="1"/>
</dbReference>
<dbReference type="SUPFAM" id="SSF52172">
    <property type="entry name" value="CheY-like"/>
    <property type="match status" value="1"/>
</dbReference>
<keyword evidence="1" id="KW-0808">Transferase</keyword>
<keyword evidence="3" id="KW-0805">Transcription regulation</keyword>
<dbReference type="InterPro" id="IPR036388">
    <property type="entry name" value="WH-like_DNA-bd_sf"/>
</dbReference>
<organism evidence="6 7">
    <name type="scientific">Microbacterium panaciterrae</name>
    <dbReference type="NCBI Taxonomy" id="985759"/>
    <lineage>
        <taxon>Bacteria</taxon>
        <taxon>Bacillati</taxon>
        <taxon>Actinomycetota</taxon>
        <taxon>Actinomycetes</taxon>
        <taxon>Micrococcales</taxon>
        <taxon>Microbacteriaceae</taxon>
        <taxon>Microbacterium</taxon>
    </lineage>
</organism>
<evidence type="ECO:0000256" key="4">
    <source>
        <dbReference type="ARBA" id="ARBA00023163"/>
    </source>
</evidence>
<reference evidence="7" key="1">
    <citation type="journal article" date="2019" name="Int. J. Syst. Evol. Microbiol.">
        <title>The Global Catalogue of Microorganisms (GCM) 10K type strain sequencing project: providing services to taxonomists for standard genome sequencing and annotation.</title>
        <authorList>
            <consortium name="The Broad Institute Genomics Platform"/>
            <consortium name="The Broad Institute Genome Sequencing Center for Infectious Disease"/>
            <person name="Wu L."/>
            <person name="Ma J."/>
        </authorList>
    </citation>
    <scope>NUCLEOTIDE SEQUENCE [LARGE SCALE GENOMIC DNA]</scope>
    <source>
        <strain evidence="7">JCM 17839</strain>
    </source>
</reference>
<keyword evidence="4" id="KW-0804">Transcription</keyword>
<dbReference type="Pfam" id="PF13185">
    <property type="entry name" value="GAF_2"/>
    <property type="match status" value="1"/>
</dbReference>
<dbReference type="EMBL" id="BAABGP010000024">
    <property type="protein sequence ID" value="GAA4491184.1"/>
    <property type="molecule type" value="Genomic_DNA"/>
</dbReference>
<feature type="domain" description="ANTAR" evidence="5">
    <location>
        <begin position="169"/>
        <end position="230"/>
    </location>
</feature>
<protein>
    <submittedName>
        <fullName evidence="6">GAF and ANTAR domain-containing protein</fullName>
    </submittedName>
</protein>
<dbReference type="SMART" id="SM01012">
    <property type="entry name" value="ANTAR"/>
    <property type="match status" value="1"/>
</dbReference>
<evidence type="ECO:0000256" key="1">
    <source>
        <dbReference type="ARBA" id="ARBA00022679"/>
    </source>
</evidence>
<dbReference type="SUPFAM" id="SSF55781">
    <property type="entry name" value="GAF domain-like"/>
    <property type="match status" value="1"/>
</dbReference>
<accession>A0ABP8PU65</accession>
<dbReference type="RefSeq" id="WP_345188704.1">
    <property type="nucleotide sequence ID" value="NZ_BAABGP010000024.1"/>
</dbReference>
<evidence type="ECO:0000256" key="2">
    <source>
        <dbReference type="ARBA" id="ARBA00022777"/>
    </source>
</evidence>
<evidence type="ECO:0000256" key="3">
    <source>
        <dbReference type="ARBA" id="ARBA00023015"/>
    </source>
</evidence>
<dbReference type="Pfam" id="PF03861">
    <property type="entry name" value="ANTAR"/>
    <property type="match status" value="1"/>
</dbReference>
<dbReference type="InterPro" id="IPR012074">
    <property type="entry name" value="GAF_ANTAR"/>
</dbReference>
<dbReference type="InterPro" id="IPR005561">
    <property type="entry name" value="ANTAR"/>
</dbReference>
<dbReference type="InterPro" id="IPR011006">
    <property type="entry name" value="CheY-like_superfamily"/>
</dbReference>
<dbReference type="Proteomes" id="UP001500731">
    <property type="component" value="Unassembled WGS sequence"/>
</dbReference>
<evidence type="ECO:0000313" key="6">
    <source>
        <dbReference type="EMBL" id="GAA4491184.1"/>
    </source>
</evidence>
<evidence type="ECO:0000313" key="7">
    <source>
        <dbReference type="Proteomes" id="UP001500731"/>
    </source>
</evidence>
<sequence length="259" mass="27655">MARTSRERRLNAAFVRVADTLTDDYDVVDLLHTLVTECTEIVDVQAGGLLLLDAQGELQVMASTTESAELVEVLQLAAGVGPCLDCFATGEQVSVLDLGATDRWPAFSAEALRRGFRSVHAIPLRLRGDTIGTMNLFGASIGALSDRDASAAQALADVATIGILQQRVSAQAQVVAEQLQRALDSRVLIEQAKGAIAQGAGISMDESFAVLRRYARARNLTLHALAEAISNRALPTSALTASFGDEKFRPAAPPWRREA</sequence>
<dbReference type="Gene3D" id="3.30.450.40">
    <property type="match status" value="1"/>
</dbReference>